<protein>
    <submittedName>
        <fullName evidence="2">Uncharacterized protein</fullName>
    </submittedName>
</protein>
<dbReference type="AlphaFoldDB" id="A0A5B7JFS0"/>
<accession>A0A5B7JFS0</accession>
<name>A0A5B7JFS0_PORTR</name>
<feature type="region of interest" description="Disordered" evidence="1">
    <location>
        <begin position="1"/>
        <end position="42"/>
    </location>
</feature>
<evidence type="ECO:0000256" key="1">
    <source>
        <dbReference type="SAM" id="MobiDB-lite"/>
    </source>
</evidence>
<organism evidence="2 3">
    <name type="scientific">Portunus trituberculatus</name>
    <name type="common">Swimming crab</name>
    <name type="synonym">Neptunus trituberculatus</name>
    <dbReference type="NCBI Taxonomy" id="210409"/>
    <lineage>
        <taxon>Eukaryota</taxon>
        <taxon>Metazoa</taxon>
        <taxon>Ecdysozoa</taxon>
        <taxon>Arthropoda</taxon>
        <taxon>Crustacea</taxon>
        <taxon>Multicrustacea</taxon>
        <taxon>Malacostraca</taxon>
        <taxon>Eumalacostraca</taxon>
        <taxon>Eucarida</taxon>
        <taxon>Decapoda</taxon>
        <taxon>Pleocyemata</taxon>
        <taxon>Brachyura</taxon>
        <taxon>Eubrachyura</taxon>
        <taxon>Portunoidea</taxon>
        <taxon>Portunidae</taxon>
        <taxon>Portuninae</taxon>
        <taxon>Portunus</taxon>
    </lineage>
</organism>
<dbReference type="Proteomes" id="UP000324222">
    <property type="component" value="Unassembled WGS sequence"/>
</dbReference>
<evidence type="ECO:0000313" key="3">
    <source>
        <dbReference type="Proteomes" id="UP000324222"/>
    </source>
</evidence>
<keyword evidence="3" id="KW-1185">Reference proteome</keyword>
<comment type="caution">
    <text evidence="2">The sequence shown here is derived from an EMBL/GenBank/DDBJ whole genome shotgun (WGS) entry which is preliminary data.</text>
</comment>
<sequence length="76" mass="8822">MNETPRLNQKTPHGKPNTQLIPRFVTSWSTPAPPLTKERPRHTKADLRATRSTLRPCYHCTPKPRRCEHVLRATKL</sequence>
<evidence type="ECO:0000313" key="2">
    <source>
        <dbReference type="EMBL" id="MPC93709.1"/>
    </source>
</evidence>
<proteinExistence type="predicted"/>
<gene>
    <name evidence="2" type="ORF">E2C01_088849</name>
</gene>
<dbReference type="EMBL" id="VSRR010095818">
    <property type="protein sequence ID" value="MPC93709.1"/>
    <property type="molecule type" value="Genomic_DNA"/>
</dbReference>
<feature type="compositionally biased region" description="Polar residues" evidence="1">
    <location>
        <begin position="1"/>
        <end position="30"/>
    </location>
</feature>
<reference evidence="2 3" key="1">
    <citation type="submission" date="2019-05" db="EMBL/GenBank/DDBJ databases">
        <title>Another draft genome of Portunus trituberculatus and its Hox gene families provides insights of decapod evolution.</title>
        <authorList>
            <person name="Jeong J.-H."/>
            <person name="Song I."/>
            <person name="Kim S."/>
            <person name="Choi T."/>
            <person name="Kim D."/>
            <person name="Ryu S."/>
            <person name="Kim W."/>
        </authorList>
    </citation>
    <scope>NUCLEOTIDE SEQUENCE [LARGE SCALE GENOMIC DNA]</scope>
    <source>
        <tissue evidence="2">Muscle</tissue>
    </source>
</reference>